<evidence type="ECO:0000313" key="5">
    <source>
        <dbReference type="Proteomes" id="UP001500221"/>
    </source>
</evidence>
<evidence type="ECO:0000256" key="2">
    <source>
        <dbReference type="ARBA" id="ARBA00023315"/>
    </source>
</evidence>
<dbReference type="Pfam" id="PF13508">
    <property type="entry name" value="Acetyltransf_7"/>
    <property type="match status" value="1"/>
</dbReference>
<dbReference type="InterPro" id="IPR050832">
    <property type="entry name" value="Bact_Acetyltransf"/>
</dbReference>
<feature type="domain" description="N-acetyltransferase" evidence="3">
    <location>
        <begin position="2"/>
        <end position="165"/>
    </location>
</feature>
<dbReference type="Proteomes" id="UP001500221">
    <property type="component" value="Unassembled WGS sequence"/>
</dbReference>
<accession>A0ABP9PGV6</accession>
<gene>
    <name evidence="4" type="ORF">GCM10023340_16960</name>
</gene>
<keyword evidence="1" id="KW-0808">Transferase</keyword>
<dbReference type="InterPro" id="IPR000182">
    <property type="entry name" value="GNAT_dom"/>
</dbReference>
<dbReference type="PROSITE" id="PS51186">
    <property type="entry name" value="GNAT"/>
    <property type="match status" value="1"/>
</dbReference>
<reference evidence="5" key="1">
    <citation type="journal article" date="2019" name="Int. J. Syst. Evol. Microbiol.">
        <title>The Global Catalogue of Microorganisms (GCM) 10K type strain sequencing project: providing services to taxonomists for standard genome sequencing and annotation.</title>
        <authorList>
            <consortium name="The Broad Institute Genomics Platform"/>
            <consortium name="The Broad Institute Genome Sequencing Center for Infectious Disease"/>
            <person name="Wu L."/>
            <person name="Ma J."/>
        </authorList>
    </citation>
    <scope>NUCLEOTIDE SEQUENCE [LARGE SCALE GENOMIC DNA]</scope>
    <source>
        <strain evidence="5">JCM 18459</strain>
    </source>
</reference>
<organism evidence="4 5">
    <name type="scientific">Nocardioides marinquilinus</name>
    <dbReference type="NCBI Taxonomy" id="1210400"/>
    <lineage>
        <taxon>Bacteria</taxon>
        <taxon>Bacillati</taxon>
        <taxon>Actinomycetota</taxon>
        <taxon>Actinomycetes</taxon>
        <taxon>Propionibacteriales</taxon>
        <taxon>Nocardioidaceae</taxon>
        <taxon>Nocardioides</taxon>
    </lineage>
</organism>
<proteinExistence type="predicted"/>
<dbReference type="Gene3D" id="3.40.630.30">
    <property type="match status" value="1"/>
</dbReference>
<dbReference type="EMBL" id="BAABKG010000002">
    <property type="protein sequence ID" value="GAA5146275.1"/>
    <property type="molecule type" value="Genomic_DNA"/>
</dbReference>
<dbReference type="InterPro" id="IPR016181">
    <property type="entry name" value="Acyl_CoA_acyltransferase"/>
</dbReference>
<name>A0ABP9PGV6_9ACTN</name>
<sequence length="331" mass="35869">MIEVRPLDPDDDAQARAFWRVNRDAVADQPYHPYPPWEAARVFLREGRPQSVEVHLAAWDGQAMVGAGSAAGSTADNTDLARAEVAVVPDRRRAGIGSAVLDGLVTWAREHGRTTLTSEVLAPLDAEGPGALFARRHGFEVDLVDAFKVADLHATQGQWEALAAETAPHHVDYRVVTAWGPLPDHLAAGYCALSNRFYELAPSGEVERAAETWDLARLRARDERNRRAGRLELVSLALAADDEVVALTEIVCDGADAGHAYQGATIVEPGYRGHRLGLALKLANHRALLDRLPGTAWIATGNADVNAAMNAINDRLGFRVVARGLELARRL</sequence>
<keyword evidence="5" id="KW-1185">Reference proteome</keyword>
<keyword evidence="2" id="KW-0012">Acyltransferase</keyword>
<dbReference type="PANTHER" id="PTHR43877">
    <property type="entry name" value="AMINOALKYLPHOSPHONATE N-ACETYLTRANSFERASE-RELATED-RELATED"/>
    <property type="match status" value="1"/>
</dbReference>
<dbReference type="SUPFAM" id="SSF55729">
    <property type="entry name" value="Acyl-CoA N-acyltransferases (Nat)"/>
    <property type="match status" value="2"/>
</dbReference>
<evidence type="ECO:0000259" key="3">
    <source>
        <dbReference type="PROSITE" id="PS51186"/>
    </source>
</evidence>
<dbReference type="RefSeq" id="WP_345456939.1">
    <property type="nucleotide sequence ID" value="NZ_BAABKG010000002.1"/>
</dbReference>
<protein>
    <submittedName>
        <fullName evidence="4">GNAT family N-acetyltransferase</fullName>
    </submittedName>
</protein>
<evidence type="ECO:0000256" key="1">
    <source>
        <dbReference type="ARBA" id="ARBA00022679"/>
    </source>
</evidence>
<comment type="caution">
    <text evidence="4">The sequence shown here is derived from an EMBL/GenBank/DDBJ whole genome shotgun (WGS) entry which is preliminary data.</text>
</comment>
<evidence type="ECO:0000313" key="4">
    <source>
        <dbReference type="EMBL" id="GAA5146275.1"/>
    </source>
</evidence>
<dbReference type="CDD" id="cd04301">
    <property type="entry name" value="NAT_SF"/>
    <property type="match status" value="1"/>
</dbReference>